<dbReference type="Proteomes" id="UP001165960">
    <property type="component" value="Unassembled WGS sequence"/>
</dbReference>
<proteinExistence type="predicted"/>
<keyword evidence="2" id="KW-1185">Reference proteome</keyword>
<reference evidence="1" key="1">
    <citation type="submission" date="2022-04" db="EMBL/GenBank/DDBJ databases">
        <title>Genome of the entomopathogenic fungus Entomophthora muscae.</title>
        <authorList>
            <person name="Elya C."/>
            <person name="Lovett B.R."/>
            <person name="Lee E."/>
            <person name="Macias A.M."/>
            <person name="Hajek A.E."/>
            <person name="De Bivort B.L."/>
            <person name="Kasson M.T."/>
            <person name="De Fine Licht H.H."/>
            <person name="Stajich J.E."/>
        </authorList>
    </citation>
    <scope>NUCLEOTIDE SEQUENCE</scope>
    <source>
        <strain evidence="1">Berkeley</strain>
    </source>
</reference>
<comment type="caution">
    <text evidence="1">The sequence shown here is derived from an EMBL/GenBank/DDBJ whole genome shotgun (WGS) entry which is preliminary data.</text>
</comment>
<accession>A0ACC2UAL9</accession>
<protein>
    <submittedName>
        <fullName evidence="1">Uncharacterized protein</fullName>
    </submittedName>
</protein>
<sequence>MLLNRISQLGLLTEVDQLPHVLATFPEKVASGLVRDVTDMLLSSQWDHNDLVTQTHVDWTMQVVGHGFALPLSNAGLIESCVVIYSQWLLELHSRPALFSAGGDEQLFIQRILLSLSQVFDFRPGISAVAEEPSANSAESVGAVQRFVDLSKHVIALYASVGRALGPSMSKATWKVLLTCLLGAVDHFLGVDGMASIAASVELESLFPALQLATEVLCDPLLRSFLEVWLRSGLFDPELWHVLQNSFGHWAQRHLVVSHWNAVTLALTHGLVQRTYNNALNDEIQINTNNYNLNLVLSDDELSVLWYKFLFLLSPTTPLPDESEALALKGIARVVDQMDIASLHRPSGNTILRVVGEWLFGAKSSDARGTALAVLCYLFSRRPLSSFAEKHRERLFVSLDESLNSGQDAQPIFLHSSGLLAQPAAALAFLPRLLTTFRAVVPTLTPGFRLVAPLDQVRRGILKCTAAMLMIPNRFPNEPIPADWLPQSNIISLPYGMDVLLEDEEVTQFNGFNPYLLQTLVQFLSSETDAANFRLTLDLLTLYMAQTSPDKQEMLINGLIRAITAQVVRSSSGIHLALACFEVAGRLLEGQALEPTYRPEPAWGLVEAISTYVCRFLQEDDLQYSFQAIVASYLALSRWAEALSRTDMPLPDCVTTAFHAVCQGLAVGGNPEVADATRCQRKSSPFAQRYPGAKATSPPSSPPDLSPSTSYDMGGVQIFLAARLALAKFMTLFHRNSQTHKNTARDIPLAHEQLGAGPDSTKHAVQYFFLYPDTVMGVCESLKDRQAHVITRDPYGISCFKVSPVEDADSLLSHNRPTMISSPTAPNPTPLTGRSLEDVPSQLREKSEETTSPKTELPHNLDAVIDELVQTQVSNETFAQRQMLLHRPAHTSPSTPEISSGHRIARQLLAQLGFIQHGDCLAPLPLNSTILGTLALLDRLPTRISVPICLLYTSPGPLPTLAALHKSPSEGLPESFLSLAASLTPNQNSDPIADTRPSCASTFADFTLACPYLGTQPSLSSLGTIGQPSITVMYYDGLTTSGHAHNPDLPSNLLAVVGGPNAFLILVAPEMESRSLYRVRLAGPTHLMNQESHPWVGPLSDDVVVTQDSLSQLIKSTALSMKLNQLSYSETHNAKSPDSLPNPWLSPYLSRASILAHIGGMASHLTAAESSSPFFSTLLRPIPPQPPNTPTSPQNIPAA</sequence>
<gene>
    <name evidence="1" type="ORF">DSO57_1027968</name>
</gene>
<name>A0ACC2UAL9_9FUNG</name>
<evidence type="ECO:0000313" key="1">
    <source>
        <dbReference type="EMBL" id="KAJ9084085.1"/>
    </source>
</evidence>
<evidence type="ECO:0000313" key="2">
    <source>
        <dbReference type="Proteomes" id="UP001165960"/>
    </source>
</evidence>
<dbReference type="EMBL" id="QTSX02000884">
    <property type="protein sequence ID" value="KAJ9084085.1"/>
    <property type="molecule type" value="Genomic_DNA"/>
</dbReference>
<organism evidence="1 2">
    <name type="scientific">Entomophthora muscae</name>
    <dbReference type="NCBI Taxonomy" id="34485"/>
    <lineage>
        <taxon>Eukaryota</taxon>
        <taxon>Fungi</taxon>
        <taxon>Fungi incertae sedis</taxon>
        <taxon>Zoopagomycota</taxon>
        <taxon>Entomophthoromycotina</taxon>
        <taxon>Entomophthoromycetes</taxon>
        <taxon>Entomophthorales</taxon>
        <taxon>Entomophthoraceae</taxon>
        <taxon>Entomophthora</taxon>
    </lineage>
</organism>